<dbReference type="InterPro" id="IPR046487">
    <property type="entry name" value="DUF6580"/>
</dbReference>
<evidence type="ECO:0000313" key="2">
    <source>
        <dbReference type="EMBL" id="MDY3562924.1"/>
    </source>
</evidence>
<protein>
    <recommendedName>
        <fullName evidence="4">Biotin transporter</fullName>
    </recommendedName>
</protein>
<evidence type="ECO:0000256" key="1">
    <source>
        <dbReference type="SAM" id="Phobius"/>
    </source>
</evidence>
<keyword evidence="1" id="KW-1133">Transmembrane helix</keyword>
<evidence type="ECO:0008006" key="4">
    <source>
        <dbReference type="Google" id="ProtNLM"/>
    </source>
</evidence>
<feature type="transmembrane region" description="Helical" evidence="1">
    <location>
        <begin position="116"/>
        <end position="137"/>
    </location>
</feature>
<proteinExistence type="predicted"/>
<feature type="transmembrane region" description="Helical" evidence="1">
    <location>
        <begin position="157"/>
        <end position="179"/>
    </location>
</feature>
<keyword evidence="1" id="KW-0472">Membrane</keyword>
<organism evidence="2 3">
    <name type="scientific">Gemmata algarum</name>
    <dbReference type="NCBI Taxonomy" id="2975278"/>
    <lineage>
        <taxon>Bacteria</taxon>
        <taxon>Pseudomonadati</taxon>
        <taxon>Planctomycetota</taxon>
        <taxon>Planctomycetia</taxon>
        <taxon>Gemmatales</taxon>
        <taxon>Gemmataceae</taxon>
        <taxon>Gemmata</taxon>
    </lineage>
</organism>
<accession>A0ABU5F6V5</accession>
<dbReference type="EMBL" id="JAXBLV010000225">
    <property type="protein sequence ID" value="MDY3562924.1"/>
    <property type="molecule type" value="Genomic_DNA"/>
</dbReference>
<dbReference type="Pfam" id="PF20221">
    <property type="entry name" value="DUF6580"/>
    <property type="match status" value="1"/>
</dbReference>
<name>A0ABU5F6V5_9BACT</name>
<keyword evidence="3" id="KW-1185">Reference proteome</keyword>
<dbReference type="Proteomes" id="UP001272242">
    <property type="component" value="Unassembled WGS sequence"/>
</dbReference>
<feature type="transmembrane region" description="Helical" evidence="1">
    <location>
        <begin position="41"/>
        <end position="58"/>
    </location>
</feature>
<dbReference type="RefSeq" id="WP_320689190.1">
    <property type="nucleotide sequence ID" value="NZ_JAXBLV010000225.1"/>
</dbReference>
<feature type="transmembrane region" description="Helical" evidence="1">
    <location>
        <begin position="86"/>
        <end position="104"/>
    </location>
</feature>
<reference evidence="3" key="1">
    <citation type="journal article" date="2023" name="Mar. Drugs">
        <title>Gemmata algarum, a Novel Planctomycete Isolated from an Algal Mat, Displays Antimicrobial Activity.</title>
        <authorList>
            <person name="Kumar G."/>
            <person name="Kallscheuer N."/>
            <person name="Kashif M."/>
            <person name="Ahamad S."/>
            <person name="Jagadeeshwari U."/>
            <person name="Pannikurungottu S."/>
            <person name="Haufschild T."/>
            <person name="Kabuu M."/>
            <person name="Sasikala C."/>
            <person name="Jogler C."/>
            <person name="Ramana C."/>
        </authorList>
    </citation>
    <scope>NUCLEOTIDE SEQUENCE [LARGE SCALE GENOMIC DNA]</scope>
    <source>
        <strain evidence="3">JC673</strain>
    </source>
</reference>
<keyword evidence="1" id="KW-0812">Transmembrane</keyword>
<comment type="caution">
    <text evidence="2">The sequence shown here is derived from an EMBL/GenBank/DDBJ whole genome shotgun (WGS) entry which is preliminary data.</text>
</comment>
<gene>
    <name evidence="2" type="ORF">R5W23_004405</name>
</gene>
<evidence type="ECO:0000313" key="3">
    <source>
        <dbReference type="Proteomes" id="UP001272242"/>
    </source>
</evidence>
<sequence length="202" mass="21402">MNTPPTTFKPMTLALAGAGLALTALLPLAFAQAPAEYRVWNASVIGALAIFAAARLGLWQGLALTAVAIALKDLGLYLTTPWWEPYPLSWLYFAGYALSGWALLRRSPSVGRAVGVSLGASVAFFFVSNFVSWLELALPYERSLGGLLSSYAAGVPFYRGTLLGDVGFGALFFGAHAVLARAYFPAERVSAAPAAHEAEGNW</sequence>